<dbReference type="PANTHER" id="PTHR33993">
    <property type="entry name" value="GLYOXALASE-RELATED"/>
    <property type="match status" value="1"/>
</dbReference>
<dbReference type="PANTHER" id="PTHR33993:SF14">
    <property type="entry name" value="GB|AAF24581.1"/>
    <property type="match status" value="1"/>
</dbReference>
<dbReference type="PROSITE" id="PS51819">
    <property type="entry name" value="VOC"/>
    <property type="match status" value="1"/>
</dbReference>
<dbReference type="AlphaFoldDB" id="M2Y189"/>
<dbReference type="SUPFAM" id="SSF54593">
    <property type="entry name" value="Glyoxalase/Bleomycin resistance protein/Dihydroxybiphenyl dioxygenase"/>
    <property type="match status" value="1"/>
</dbReference>
<dbReference type="InterPro" id="IPR029068">
    <property type="entry name" value="Glyas_Bleomycin-R_OHBP_Dase"/>
</dbReference>
<dbReference type="RefSeq" id="WP_003934716.1">
    <property type="nucleotide sequence ID" value="NZ_AOEX01000016.1"/>
</dbReference>
<dbReference type="CDD" id="cd07247">
    <property type="entry name" value="SgaA_N_like"/>
    <property type="match status" value="1"/>
</dbReference>
<dbReference type="InterPro" id="IPR037523">
    <property type="entry name" value="VOC_core"/>
</dbReference>
<dbReference type="PATRIC" id="fig|1278076.4.peg.655"/>
<gene>
    <name evidence="2" type="ORF">G352_03154</name>
</gene>
<organism evidence="2 3">
    <name type="scientific">Rhodococcus ruber BKS 20-38</name>
    <dbReference type="NCBI Taxonomy" id="1278076"/>
    <lineage>
        <taxon>Bacteria</taxon>
        <taxon>Bacillati</taxon>
        <taxon>Actinomycetota</taxon>
        <taxon>Actinomycetes</taxon>
        <taxon>Mycobacteriales</taxon>
        <taxon>Nocardiaceae</taxon>
        <taxon>Rhodococcus</taxon>
    </lineage>
</organism>
<proteinExistence type="predicted"/>
<comment type="caution">
    <text evidence="2">The sequence shown here is derived from an EMBL/GenBank/DDBJ whole genome shotgun (WGS) entry which is preliminary data.</text>
</comment>
<evidence type="ECO:0000259" key="1">
    <source>
        <dbReference type="PROSITE" id="PS51819"/>
    </source>
</evidence>
<evidence type="ECO:0000313" key="2">
    <source>
        <dbReference type="EMBL" id="EME66901.1"/>
    </source>
</evidence>
<dbReference type="EMBL" id="AOEX01000016">
    <property type="protein sequence ID" value="EME66901.1"/>
    <property type="molecule type" value="Genomic_DNA"/>
</dbReference>
<name>M2Y189_9NOCA</name>
<keyword evidence="3" id="KW-1185">Reference proteome</keyword>
<protein>
    <submittedName>
        <fullName evidence="2">Glyoxalase family protein</fullName>
    </submittedName>
</protein>
<dbReference type="InterPro" id="IPR004360">
    <property type="entry name" value="Glyas_Fos-R_dOase_dom"/>
</dbReference>
<reference evidence="2 3" key="1">
    <citation type="journal article" date="2013" name="Genome Announc.">
        <title>Draft Genome Sequence of Rhodococcus ruber Strain BKS 20-38.</title>
        <authorList>
            <person name="Bala M."/>
            <person name="Kumar S."/>
            <person name="Raghava G.P."/>
            <person name="Mayilraj S."/>
        </authorList>
    </citation>
    <scope>NUCLEOTIDE SEQUENCE [LARGE SCALE GENOMIC DNA]</scope>
    <source>
        <strain evidence="2 3">BKS 20-38</strain>
    </source>
</reference>
<evidence type="ECO:0000313" key="3">
    <source>
        <dbReference type="Proteomes" id="UP000011731"/>
    </source>
</evidence>
<feature type="domain" description="VOC" evidence="1">
    <location>
        <begin position="6"/>
        <end position="124"/>
    </location>
</feature>
<dbReference type="Gene3D" id="3.10.180.10">
    <property type="entry name" value="2,3-Dihydroxybiphenyl 1,2-Dioxygenase, domain 1"/>
    <property type="match status" value="1"/>
</dbReference>
<dbReference type="Proteomes" id="UP000011731">
    <property type="component" value="Unassembled WGS sequence"/>
</dbReference>
<dbReference type="Pfam" id="PF00903">
    <property type="entry name" value="Glyoxalase"/>
    <property type="match status" value="1"/>
</dbReference>
<sequence>MTEPNSFIWNELVTPDQASAGEFYSALFGWERHEVDAGPLGTYTLFRHEGKDIAGMMNPTARDYAGSPPPRWIGYIAVADADATAAKVAELGGKVLEEPHDVPGVGRITMFTDPTGALVHVMQPEETEA</sequence>
<dbReference type="InterPro" id="IPR052164">
    <property type="entry name" value="Anthracycline_SecMetBiosynth"/>
</dbReference>
<accession>M2Y189</accession>